<protein>
    <submittedName>
        <fullName evidence="2">Uncharacterized protein</fullName>
    </submittedName>
</protein>
<name>A0A5J4UUR8_9EUKA</name>
<feature type="region of interest" description="Disordered" evidence="1">
    <location>
        <begin position="43"/>
        <end position="141"/>
    </location>
</feature>
<organism evidence="2 3">
    <name type="scientific">Streblomastix strix</name>
    <dbReference type="NCBI Taxonomy" id="222440"/>
    <lineage>
        <taxon>Eukaryota</taxon>
        <taxon>Metamonada</taxon>
        <taxon>Preaxostyla</taxon>
        <taxon>Oxymonadida</taxon>
        <taxon>Streblomastigidae</taxon>
        <taxon>Streblomastix</taxon>
    </lineage>
</organism>
<evidence type="ECO:0000313" key="3">
    <source>
        <dbReference type="Proteomes" id="UP000324800"/>
    </source>
</evidence>
<dbReference type="AlphaFoldDB" id="A0A5J4UUR8"/>
<reference evidence="2 3" key="1">
    <citation type="submission" date="2019-03" db="EMBL/GenBank/DDBJ databases">
        <title>Single cell metagenomics reveals metabolic interactions within the superorganism composed of flagellate Streblomastix strix and complex community of Bacteroidetes bacteria on its surface.</title>
        <authorList>
            <person name="Treitli S.C."/>
            <person name="Kolisko M."/>
            <person name="Husnik F."/>
            <person name="Keeling P."/>
            <person name="Hampl V."/>
        </authorList>
    </citation>
    <scope>NUCLEOTIDE SEQUENCE [LARGE SCALE GENOMIC DNA]</scope>
    <source>
        <strain evidence="2">ST1C</strain>
    </source>
</reference>
<proteinExistence type="predicted"/>
<accession>A0A5J4UUR8</accession>
<dbReference type="EMBL" id="SNRW01012470">
    <property type="protein sequence ID" value="KAA6373782.1"/>
    <property type="molecule type" value="Genomic_DNA"/>
</dbReference>
<sequence>MRIVFGKVPVGGKGYPIELTQIMLQQDNEPFQNRSRVANIRIADEHQKKIKTMQRKDSQDDEDEYDYHRSGSKQEAIGLIGEEDDDQNQDSEQMKGVTAEEKQEVKEITSDEELYSKPRRGSAIHVKSEKPKQKEQPHKAKKRLNLHQRKFLLSSLIHFLLPKSLLESFPLLILLLSLLKIHVGRLIAGPGL</sequence>
<evidence type="ECO:0000313" key="2">
    <source>
        <dbReference type="EMBL" id="KAA6373782.1"/>
    </source>
</evidence>
<dbReference type="Proteomes" id="UP000324800">
    <property type="component" value="Unassembled WGS sequence"/>
</dbReference>
<evidence type="ECO:0000256" key="1">
    <source>
        <dbReference type="SAM" id="MobiDB-lite"/>
    </source>
</evidence>
<feature type="compositionally biased region" description="Basic and acidic residues" evidence="1">
    <location>
        <begin position="126"/>
        <end position="138"/>
    </location>
</feature>
<comment type="caution">
    <text evidence="2">The sequence shown here is derived from an EMBL/GenBank/DDBJ whole genome shotgun (WGS) entry which is preliminary data.</text>
</comment>
<feature type="compositionally biased region" description="Basic and acidic residues" evidence="1">
    <location>
        <begin position="98"/>
        <end position="109"/>
    </location>
</feature>
<gene>
    <name evidence="2" type="ORF">EZS28_030691</name>
</gene>